<reference evidence="1" key="1">
    <citation type="submission" date="2021-06" db="EMBL/GenBank/DDBJ databases">
        <authorList>
            <person name="Kallberg Y."/>
            <person name="Tangrot J."/>
            <person name="Rosling A."/>
        </authorList>
    </citation>
    <scope>NUCLEOTIDE SEQUENCE</scope>
    <source>
        <strain evidence="1">FL130A</strain>
    </source>
</reference>
<comment type="caution">
    <text evidence="1">The sequence shown here is derived from an EMBL/GenBank/DDBJ whole genome shotgun (WGS) entry which is preliminary data.</text>
</comment>
<dbReference type="Proteomes" id="UP000789508">
    <property type="component" value="Unassembled WGS sequence"/>
</dbReference>
<accession>A0A9N9B3G0</accession>
<dbReference type="AlphaFoldDB" id="A0A9N9B3G0"/>
<organism evidence="1 2">
    <name type="scientific">Ambispora leptoticha</name>
    <dbReference type="NCBI Taxonomy" id="144679"/>
    <lineage>
        <taxon>Eukaryota</taxon>
        <taxon>Fungi</taxon>
        <taxon>Fungi incertae sedis</taxon>
        <taxon>Mucoromycota</taxon>
        <taxon>Glomeromycotina</taxon>
        <taxon>Glomeromycetes</taxon>
        <taxon>Archaeosporales</taxon>
        <taxon>Ambisporaceae</taxon>
        <taxon>Ambispora</taxon>
    </lineage>
</organism>
<sequence length="320" mass="36541">MFTHPQNITITPQEMADERLKNKLKNTKNKSCRRAIHAFDVYQFAIKKDNKNRSGKLPSRKFFSKSGELWKKESESIKNHCKMIAQKAQAILERSFKDSYRELNSSHQTENINYGLTSLGQIDSLNYTCVNTDEHQSNVSVYLNDNLALSQLQPDVTVSLYRPERNLASNQLHSNASGSLYQPECNLTFNQLQSNVSDFIYQPESNSTFNQLQSDVSAFLYQSECNLIFNQLQPNASASLYQPECNSTFSHLQSNASASLYQPEFNLTFNQLQPNASAFLYQTECNLTFNQLQSNASASLRANRNFFHLYARNVCVITNL</sequence>
<evidence type="ECO:0000313" key="1">
    <source>
        <dbReference type="EMBL" id="CAG8554322.1"/>
    </source>
</evidence>
<dbReference type="EMBL" id="CAJVPS010001913">
    <property type="protein sequence ID" value="CAG8554322.1"/>
    <property type="molecule type" value="Genomic_DNA"/>
</dbReference>
<keyword evidence="2" id="KW-1185">Reference proteome</keyword>
<gene>
    <name evidence="1" type="ORF">ALEPTO_LOCUS6033</name>
</gene>
<name>A0A9N9B3G0_9GLOM</name>
<dbReference type="OrthoDB" id="10560838at2759"/>
<evidence type="ECO:0000313" key="2">
    <source>
        <dbReference type="Proteomes" id="UP000789508"/>
    </source>
</evidence>
<protein>
    <submittedName>
        <fullName evidence="1">6408_t:CDS:1</fullName>
    </submittedName>
</protein>
<proteinExistence type="predicted"/>